<evidence type="ECO:0000313" key="5">
    <source>
        <dbReference type="Proteomes" id="UP001630127"/>
    </source>
</evidence>
<evidence type="ECO:0000259" key="3">
    <source>
        <dbReference type="SMART" id="SM00768"/>
    </source>
</evidence>
<keyword evidence="1" id="KW-0732">Signal</keyword>
<reference evidence="4 5" key="1">
    <citation type="submission" date="2024-11" db="EMBL/GenBank/DDBJ databases">
        <title>A near-complete genome assembly of Cinchona calisaya.</title>
        <authorList>
            <person name="Lian D.C."/>
            <person name="Zhao X.W."/>
            <person name="Wei L."/>
        </authorList>
    </citation>
    <scope>NUCLEOTIDE SEQUENCE [LARGE SCALE GENOMIC DNA]</scope>
    <source>
        <tissue evidence="4">Nenye</tissue>
    </source>
</reference>
<dbReference type="AlphaFoldDB" id="A0ABD2Z776"/>
<keyword evidence="5" id="KW-1185">Reference proteome</keyword>
<dbReference type="InterPro" id="IPR044788">
    <property type="entry name" value="X8_dom_prot"/>
</dbReference>
<dbReference type="PANTHER" id="PTHR31044:SF140">
    <property type="entry name" value="EXPRESSED PROTEIN"/>
    <property type="match status" value="1"/>
</dbReference>
<protein>
    <recommendedName>
        <fullName evidence="3">X8 domain-containing protein</fullName>
    </recommendedName>
</protein>
<keyword evidence="2" id="KW-0812">Transmembrane</keyword>
<keyword evidence="2" id="KW-0472">Membrane</keyword>
<feature type="domain" description="X8" evidence="3">
    <location>
        <begin position="49"/>
        <end position="140"/>
    </location>
</feature>
<dbReference type="PANTHER" id="PTHR31044">
    <property type="entry name" value="BETA-1,3 GLUCANASE"/>
    <property type="match status" value="1"/>
</dbReference>
<proteinExistence type="predicted"/>
<accession>A0ABD2Z776</accession>
<dbReference type="Gene3D" id="1.20.58.1040">
    <property type="match status" value="1"/>
</dbReference>
<feature type="transmembrane region" description="Helical" evidence="2">
    <location>
        <begin position="124"/>
        <end position="150"/>
    </location>
</feature>
<dbReference type="EMBL" id="JBJUIK010000011">
    <property type="protein sequence ID" value="KAL3513962.1"/>
    <property type="molecule type" value="Genomic_DNA"/>
</dbReference>
<organism evidence="4 5">
    <name type="scientific">Cinchona calisaya</name>
    <dbReference type="NCBI Taxonomy" id="153742"/>
    <lineage>
        <taxon>Eukaryota</taxon>
        <taxon>Viridiplantae</taxon>
        <taxon>Streptophyta</taxon>
        <taxon>Embryophyta</taxon>
        <taxon>Tracheophyta</taxon>
        <taxon>Spermatophyta</taxon>
        <taxon>Magnoliopsida</taxon>
        <taxon>eudicotyledons</taxon>
        <taxon>Gunneridae</taxon>
        <taxon>Pentapetalae</taxon>
        <taxon>asterids</taxon>
        <taxon>lamiids</taxon>
        <taxon>Gentianales</taxon>
        <taxon>Rubiaceae</taxon>
        <taxon>Cinchonoideae</taxon>
        <taxon>Cinchoneae</taxon>
        <taxon>Cinchona</taxon>
    </lineage>
</organism>
<sequence length="249" mass="27208">MAWKSFTSTILPPLINHPANPPYGFHLPPCNPSGGLVAAAPITSGRMGLWCVAKPSVPPETLQEALDYACGEGGADCTAIRPHGSCYYPNTVVAHASYAFNSYWYQATMTNIQRHKASKSNTNILSRGTIILIATGICALLIVLLLGIVLCCQCRHESFLNELRKLALGATVHLLWKERNARIFTGKAIPAAVLVWITSSRKSNFLSLAGGRFLNPLKTGKHVLIGIFPRYFVELIVQLSFVCPFHFTV</sequence>
<dbReference type="Pfam" id="PF07983">
    <property type="entry name" value="X8"/>
    <property type="match status" value="1"/>
</dbReference>
<dbReference type="Proteomes" id="UP001630127">
    <property type="component" value="Unassembled WGS sequence"/>
</dbReference>
<name>A0ABD2Z776_9GENT</name>
<keyword evidence="2" id="KW-1133">Transmembrane helix</keyword>
<dbReference type="GO" id="GO:0009506">
    <property type="term" value="C:plasmodesma"/>
    <property type="evidence" value="ECO:0007669"/>
    <property type="project" value="UniProtKB-ARBA"/>
</dbReference>
<evidence type="ECO:0000256" key="1">
    <source>
        <dbReference type="ARBA" id="ARBA00022729"/>
    </source>
</evidence>
<dbReference type="SMART" id="SM00768">
    <property type="entry name" value="X8"/>
    <property type="match status" value="1"/>
</dbReference>
<gene>
    <name evidence="4" type="ORF">ACH5RR_026679</name>
</gene>
<dbReference type="InterPro" id="IPR012946">
    <property type="entry name" value="X8"/>
</dbReference>
<evidence type="ECO:0000256" key="2">
    <source>
        <dbReference type="SAM" id="Phobius"/>
    </source>
</evidence>
<comment type="caution">
    <text evidence="4">The sequence shown here is derived from an EMBL/GenBank/DDBJ whole genome shotgun (WGS) entry which is preliminary data.</text>
</comment>
<evidence type="ECO:0000313" key="4">
    <source>
        <dbReference type="EMBL" id="KAL3513962.1"/>
    </source>
</evidence>